<evidence type="ECO:0000313" key="1">
    <source>
        <dbReference type="EMBL" id="KYN41309.1"/>
    </source>
</evidence>
<dbReference type="AlphaFoldDB" id="A0A195FN25"/>
<evidence type="ECO:0000313" key="2">
    <source>
        <dbReference type="Proteomes" id="UP000078541"/>
    </source>
</evidence>
<protein>
    <submittedName>
        <fullName evidence="1">Uncharacterized protein</fullName>
    </submittedName>
</protein>
<organism evidence="1 2">
    <name type="scientific">Trachymyrmex septentrionalis</name>
    <dbReference type="NCBI Taxonomy" id="34720"/>
    <lineage>
        <taxon>Eukaryota</taxon>
        <taxon>Metazoa</taxon>
        <taxon>Ecdysozoa</taxon>
        <taxon>Arthropoda</taxon>
        <taxon>Hexapoda</taxon>
        <taxon>Insecta</taxon>
        <taxon>Pterygota</taxon>
        <taxon>Neoptera</taxon>
        <taxon>Endopterygota</taxon>
        <taxon>Hymenoptera</taxon>
        <taxon>Apocrita</taxon>
        <taxon>Aculeata</taxon>
        <taxon>Formicoidea</taxon>
        <taxon>Formicidae</taxon>
        <taxon>Myrmicinae</taxon>
        <taxon>Trachymyrmex</taxon>
    </lineage>
</organism>
<name>A0A195FN25_9HYME</name>
<sequence>MPKSMNTQSMPSFLYSSCSSTNIWWLKNCCNFSLVKLMQSCSKPLYCHFLRLQCVGKSVGREDGTESNRIGKGRETKIIISETNISAELNKCLCHMCVESNISNFLKF</sequence>
<dbReference type="EMBL" id="KQ981490">
    <property type="protein sequence ID" value="KYN41309.1"/>
    <property type="molecule type" value="Genomic_DNA"/>
</dbReference>
<dbReference type="STRING" id="34720.A0A195FN25"/>
<gene>
    <name evidence="1" type="ORF">ALC56_04460</name>
</gene>
<accession>A0A195FN25</accession>
<dbReference type="Proteomes" id="UP000078541">
    <property type="component" value="Unassembled WGS sequence"/>
</dbReference>
<reference evidence="1 2" key="1">
    <citation type="submission" date="2016-03" db="EMBL/GenBank/DDBJ databases">
        <title>Trachymyrmex septentrionalis WGS genome.</title>
        <authorList>
            <person name="Nygaard S."/>
            <person name="Hu H."/>
            <person name="Boomsma J."/>
            <person name="Zhang G."/>
        </authorList>
    </citation>
    <scope>NUCLEOTIDE SEQUENCE [LARGE SCALE GENOMIC DNA]</scope>
    <source>
        <strain evidence="1">Tsep2-gDNA-1</strain>
        <tissue evidence="1">Whole body</tissue>
    </source>
</reference>
<keyword evidence="2" id="KW-1185">Reference proteome</keyword>
<proteinExistence type="predicted"/>